<feature type="region of interest" description="Disordered" evidence="1">
    <location>
        <begin position="15"/>
        <end position="34"/>
    </location>
</feature>
<gene>
    <name evidence="2" type="ORF">MEUPH1_LOCUS23706</name>
</gene>
<sequence>MVTFFVPISPIGHTKSRFDGRGTTSSPGNYDFIVESSTSGQRKYSLYNSSRHRRKYTVDVDNSSSGHRNPTSSPASTMADHAPDLDYFSYSEERR</sequence>
<accession>A0AAV0XNG9</accession>
<evidence type="ECO:0000256" key="1">
    <source>
        <dbReference type="SAM" id="MobiDB-lite"/>
    </source>
</evidence>
<reference evidence="2 3" key="1">
    <citation type="submission" date="2023-01" db="EMBL/GenBank/DDBJ databases">
        <authorList>
            <person name="Whitehead M."/>
        </authorList>
    </citation>
    <scope>NUCLEOTIDE SEQUENCE [LARGE SCALE GENOMIC DNA]</scope>
</reference>
<name>A0AAV0XNG9_9HEMI</name>
<keyword evidence="3" id="KW-1185">Reference proteome</keyword>
<organism evidence="2 3">
    <name type="scientific">Macrosiphum euphorbiae</name>
    <name type="common">potato aphid</name>
    <dbReference type="NCBI Taxonomy" id="13131"/>
    <lineage>
        <taxon>Eukaryota</taxon>
        <taxon>Metazoa</taxon>
        <taxon>Ecdysozoa</taxon>
        <taxon>Arthropoda</taxon>
        <taxon>Hexapoda</taxon>
        <taxon>Insecta</taxon>
        <taxon>Pterygota</taxon>
        <taxon>Neoptera</taxon>
        <taxon>Paraneoptera</taxon>
        <taxon>Hemiptera</taxon>
        <taxon>Sternorrhyncha</taxon>
        <taxon>Aphidomorpha</taxon>
        <taxon>Aphidoidea</taxon>
        <taxon>Aphididae</taxon>
        <taxon>Macrosiphini</taxon>
        <taxon>Macrosiphum</taxon>
    </lineage>
</organism>
<dbReference type="Proteomes" id="UP001160148">
    <property type="component" value="Unassembled WGS sequence"/>
</dbReference>
<feature type="region of interest" description="Disordered" evidence="1">
    <location>
        <begin position="43"/>
        <end position="95"/>
    </location>
</feature>
<dbReference type="EMBL" id="CARXXK010000005">
    <property type="protein sequence ID" value="CAI6369472.1"/>
    <property type="molecule type" value="Genomic_DNA"/>
</dbReference>
<evidence type="ECO:0000313" key="3">
    <source>
        <dbReference type="Proteomes" id="UP001160148"/>
    </source>
</evidence>
<evidence type="ECO:0000313" key="2">
    <source>
        <dbReference type="EMBL" id="CAI6369472.1"/>
    </source>
</evidence>
<protein>
    <submittedName>
        <fullName evidence="2">Uncharacterized protein</fullName>
    </submittedName>
</protein>
<comment type="caution">
    <text evidence="2">The sequence shown here is derived from an EMBL/GenBank/DDBJ whole genome shotgun (WGS) entry which is preliminary data.</text>
</comment>
<dbReference type="AlphaFoldDB" id="A0AAV0XNG9"/>
<feature type="compositionally biased region" description="Polar residues" evidence="1">
    <location>
        <begin position="60"/>
        <end position="76"/>
    </location>
</feature>
<proteinExistence type="predicted"/>